<reference evidence="1 2" key="1">
    <citation type="submission" date="2021-03" db="EMBL/GenBank/DDBJ databases">
        <title>Whole genome shotgun sequence of Actinoplanes toevensis NBRC 105298.</title>
        <authorList>
            <person name="Komaki H."/>
            <person name="Tamura T."/>
        </authorList>
    </citation>
    <scope>NUCLEOTIDE SEQUENCE [LARGE SCALE GENOMIC DNA]</scope>
    <source>
        <strain evidence="1 2">NBRC 105298</strain>
    </source>
</reference>
<accession>A0A919W2Z9</accession>
<name>A0A919W2Z9_9ACTN</name>
<dbReference type="AlphaFoldDB" id="A0A919W2Z9"/>
<comment type="caution">
    <text evidence="1">The sequence shown here is derived from an EMBL/GenBank/DDBJ whole genome shotgun (WGS) entry which is preliminary data.</text>
</comment>
<protein>
    <submittedName>
        <fullName evidence="1">Uncharacterized protein</fullName>
    </submittedName>
</protein>
<gene>
    <name evidence="1" type="ORF">Ato02nite_040020</name>
</gene>
<sequence length="128" mass="13363">MVFGLGARLGFRLACEGCPVGGDGLSGWLFAVWRQVALGRDVTAAGGPPGHGRLLRPDQRRDQLGLVVQAQLAALTGAAMCAALLARVSASESPPPATGMLTTKFVRCRRIVTRFRAITQGSSFGPGE</sequence>
<dbReference type="RefSeq" id="WP_213008093.1">
    <property type="nucleotide sequence ID" value="NZ_BOQN01000052.1"/>
</dbReference>
<keyword evidence="2" id="KW-1185">Reference proteome</keyword>
<proteinExistence type="predicted"/>
<evidence type="ECO:0000313" key="2">
    <source>
        <dbReference type="Proteomes" id="UP000677082"/>
    </source>
</evidence>
<dbReference type="EMBL" id="BOQN01000052">
    <property type="protein sequence ID" value="GIM92209.1"/>
    <property type="molecule type" value="Genomic_DNA"/>
</dbReference>
<evidence type="ECO:0000313" key="1">
    <source>
        <dbReference type="EMBL" id="GIM92209.1"/>
    </source>
</evidence>
<organism evidence="1 2">
    <name type="scientific">Paractinoplanes toevensis</name>
    <dbReference type="NCBI Taxonomy" id="571911"/>
    <lineage>
        <taxon>Bacteria</taxon>
        <taxon>Bacillati</taxon>
        <taxon>Actinomycetota</taxon>
        <taxon>Actinomycetes</taxon>
        <taxon>Micromonosporales</taxon>
        <taxon>Micromonosporaceae</taxon>
        <taxon>Paractinoplanes</taxon>
    </lineage>
</organism>
<dbReference type="Proteomes" id="UP000677082">
    <property type="component" value="Unassembled WGS sequence"/>
</dbReference>